<reference evidence="3" key="1">
    <citation type="submission" date="2017-11" db="EMBL/GenBank/DDBJ databases">
        <title>Complete Genome Sequence of Kyrpidia sp. Strain EA-1, a thermophilic, hydrogen-oxidizing Bacterium, isolated from the Azores.</title>
        <authorList>
            <person name="Reiner J.E."/>
            <person name="Lapp C.J."/>
            <person name="Bunk B."/>
            <person name="Gescher J."/>
        </authorList>
    </citation>
    <scope>NUCLEOTIDE SEQUENCE [LARGE SCALE GENOMIC DNA]</scope>
    <source>
        <strain evidence="3">EA-1</strain>
    </source>
</reference>
<protein>
    <submittedName>
        <fullName evidence="1">Uncharacterized protein</fullName>
    </submittedName>
</protein>
<dbReference type="Proteomes" id="UP000502196">
    <property type="component" value="Chromosome"/>
</dbReference>
<proteinExistence type="predicted"/>
<sequence>MDGLLYCRCEGLPMYRGRDRQEYVCPHCRASVPLWRVEEAILHALDAVLKQELDYGRLIASALDLAARSGVEVGNLFSEVEGALSLYPDDPVKRHRLMRLMVSRVEYVPYHGTLEVAFEFGSRTEA</sequence>
<dbReference type="OrthoDB" id="9826118at2"/>
<evidence type="ECO:0000313" key="1">
    <source>
        <dbReference type="EMBL" id="ATY84176.1"/>
    </source>
</evidence>
<evidence type="ECO:0000313" key="2">
    <source>
        <dbReference type="EMBL" id="CAB3391369.1"/>
    </source>
</evidence>
<keyword evidence="3" id="KW-1185">Reference proteome</keyword>
<accession>A0A2K8N436</accession>
<dbReference type="EMBL" id="CP024955">
    <property type="protein sequence ID" value="ATY84176.1"/>
    <property type="molecule type" value="Genomic_DNA"/>
</dbReference>
<reference evidence="2 4" key="3">
    <citation type="submission" date="2020-04" db="EMBL/GenBank/DDBJ databases">
        <authorList>
            <person name="Hogendoorn C."/>
        </authorList>
    </citation>
    <scope>NUCLEOTIDE SEQUENCE [LARGE SCALE GENOMIC DNA]</scope>
    <source>
        <strain evidence="2">COOX1</strain>
    </source>
</reference>
<reference evidence="1" key="2">
    <citation type="journal article" date="2018" name="Genome Announc.">
        <title>Complete Genome Sequence of Kyrpidia sp. Strain EA-1, a Thermophilic Knallgas Bacterium, Isolated from the Azores.</title>
        <authorList>
            <person name="Reiner J.E."/>
            <person name="Lapp C.J."/>
            <person name="Bunk B."/>
            <person name="Sproer C."/>
            <person name="Overmann J."/>
            <person name="Gescher J."/>
        </authorList>
    </citation>
    <scope>NUCLEOTIDE SEQUENCE</scope>
    <source>
        <strain evidence="1">EA-1</strain>
    </source>
</reference>
<evidence type="ECO:0000313" key="3">
    <source>
        <dbReference type="Proteomes" id="UP000231932"/>
    </source>
</evidence>
<gene>
    <name evidence="2" type="ORF">COOX1_0877</name>
    <name evidence="1" type="ORF">CVV65_03765</name>
</gene>
<organism evidence="1 3">
    <name type="scientific">Kyrpidia spormannii</name>
    <dbReference type="NCBI Taxonomy" id="2055160"/>
    <lineage>
        <taxon>Bacteria</taxon>
        <taxon>Bacillati</taxon>
        <taxon>Bacillota</taxon>
        <taxon>Bacilli</taxon>
        <taxon>Bacillales</taxon>
        <taxon>Alicyclobacillaceae</taxon>
        <taxon>Kyrpidia</taxon>
    </lineage>
</organism>
<dbReference type="AlphaFoldDB" id="A0A2K8N436"/>
<name>A0A2K8N436_9BACL</name>
<evidence type="ECO:0000313" key="4">
    <source>
        <dbReference type="Proteomes" id="UP000502196"/>
    </source>
</evidence>
<dbReference type="KEGG" id="kyr:CVV65_03765"/>
<dbReference type="RefSeq" id="WP_013074507.1">
    <property type="nucleotide sequence ID" value="NZ_CP024955.1"/>
</dbReference>
<dbReference type="EMBL" id="LR792683">
    <property type="protein sequence ID" value="CAB3391369.1"/>
    <property type="molecule type" value="Genomic_DNA"/>
</dbReference>
<dbReference type="Proteomes" id="UP000231932">
    <property type="component" value="Chromosome"/>
</dbReference>